<dbReference type="PANTHER" id="PTHR22706:SF1">
    <property type="entry name" value="ASSEMBLY FACTOR FOR SPINDLE MICROTUBULES"/>
    <property type="match status" value="1"/>
</dbReference>
<dbReference type="GO" id="GO:0005516">
    <property type="term" value="F:calmodulin binding"/>
    <property type="evidence" value="ECO:0007669"/>
    <property type="project" value="UniProtKB-KW"/>
</dbReference>
<dbReference type="GO" id="GO:0000922">
    <property type="term" value="C:spindle pole"/>
    <property type="evidence" value="ECO:0007669"/>
    <property type="project" value="TreeGrafter"/>
</dbReference>
<reference evidence="6" key="1">
    <citation type="submission" date="2024-06" db="EMBL/GenBank/DDBJ databases">
        <authorList>
            <person name="Liu X."/>
            <person name="Lenzi L."/>
            <person name="Haldenby T S."/>
            <person name="Uol C."/>
        </authorList>
    </citation>
    <scope>NUCLEOTIDE SEQUENCE</scope>
</reference>
<evidence type="ECO:0000256" key="1">
    <source>
        <dbReference type="ARBA" id="ARBA00004496"/>
    </source>
</evidence>
<dbReference type="Gene3D" id="1.20.5.190">
    <property type="match status" value="1"/>
</dbReference>
<keyword evidence="5" id="KW-0175">Coiled coil</keyword>
<dbReference type="InterPro" id="IPR051185">
    <property type="entry name" value="ASPM"/>
</dbReference>
<evidence type="ECO:0000256" key="3">
    <source>
        <dbReference type="ARBA" id="ARBA00022737"/>
    </source>
</evidence>
<evidence type="ECO:0000313" key="6">
    <source>
        <dbReference type="EMBL" id="CAL5137831.1"/>
    </source>
</evidence>
<dbReference type="EMBL" id="CAXLJL010000445">
    <property type="protein sequence ID" value="CAL5137831.1"/>
    <property type="molecule type" value="Genomic_DNA"/>
</dbReference>
<dbReference type="PROSITE" id="PS50096">
    <property type="entry name" value="IQ"/>
    <property type="match status" value="3"/>
</dbReference>
<dbReference type="CDD" id="cd23767">
    <property type="entry name" value="IQCD"/>
    <property type="match status" value="1"/>
</dbReference>
<proteinExistence type="predicted"/>
<organism evidence="6 7">
    <name type="scientific">Calicophoron daubneyi</name>
    <name type="common">Rumen fluke</name>
    <name type="synonym">Paramphistomum daubneyi</name>
    <dbReference type="NCBI Taxonomy" id="300641"/>
    <lineage>
        <taxon>Eukaryota</taxon>
        <taxon>Metazoa</taxon>
        <taxon>Spiralia</taxon>
        <taxon>Lophotrochozoa</taxon>
        <taxon>Platyhelminthes</taxon>
        <taxon>Trematoda</taxon>
        <taxon>Digenea</taxon>
        <taxon>Plagiorchiida</taxon>
        <taxon>Pronocephalata</taxon>
        <taxon>Paramphistomoidea</taxon>
        <taxon>Paramphistomidae</taxon>
        <taxon>Calicophoron</taxon>
    </lineage>
</organism>
<evidence type="ECO:0000256" key="4">
    <source>
        <dbReference type="ARBA" id="ARBA00022860"/>
    </source>
</evidence>
<dbReference type="GO" id="GO:0007051">
    <property type="term" value="P:spindle organization"/>
    <property type="evidence" value="ECO:0007669"/>
    <property type="project" value="TreeGrafter"/>
</dbReference>
<dbReference type="InterPro" id="IPR027417">
    <property type="entry name" value="P-loop_NTPase"/>
</dbReference>
<comment type="subcellular location">
    <subcellularLocation>
        <location evidence="1">Cytoplasm</location>
    </subcellularLocation>
</comment>
<keyword evidence="2" id="KW-0963">Cytoplasm</keyword>
<dbReference type="PANTHER" id="PTHR22706">
    <property type="entry name" value="ASSEMBLY FACTOR FOR SPINDLE MICROTUBULES"/>
    <property type="match status" value="1"/>
</dbReference>
<feature type="coiled-coil region" evidence="5">
    <location>
        <begin position="121"/>
        <end position="155"/>
    </location>
</feature>
<dbReference type="AlphaFoldDB" id="A0AAV2TPB6"/>
<dbReference type="InterPro" id="IPR000048">
    <property type="entry name" value="IQ_motif_EF-hand-BS"/>
</dbReference>
<gene>
    <name evidence="6" type="ORF">CDAUBV1_LOCUS12317</name>
</gene>
<name>A0AAV2TPB6_CALDB</name>
<accession>A0AAV2TPB6</accession>
<dbReference type="GO" id="GO:0051295">
    <property type="term" value="P:establishment of meiotic spindle localization"/>
    <property type="evidence" value="ECO:0007669"/>
    <property type="project" value="TreeGrafter"/>
</dbReference>
<sequence>MTNRALLDDFLRQFDEKLCATYKEANVLRVTDFQAAVKIQAWFRGIRIRCYLKFLNSCVVIIQKHWRGFLGRRQYRKLLAEAVYKMRQEKYSRSATKIQSAWRGYATRKHRFNFYARKFYLEALKTTGEFIRGQLARYEREAVQSVNQALEINEQEKWTLWAKNHHFCLSTFVQPGVYNAPNKRTSDSREELLRSVHSLLAHESMPKPRGNGEIHYKPGVDGDPGDKRVQLPQIFDHEPQKTASQKIQGPFKDPEEVRLWKSKPLPLSLRVLTDYFALNKAREELRGNEWAKRVHDELFRTGRVHSPAYKRLLMTRGEYGTIPYGTKHFRSFEDLGIHYRPEQLHSAAQEEEEGEVCRPMFNTVLPPIPLFDRYNCEYIRGYVKR</sequence>
<dbReference type="SUPFAM" id="SSF52540">
    <property type="entry name" value="P-loop containing nucleoside triphosphate hydrolases"/>
    <property type="match status" value="1"/>
</dbReference>
<dbReference type="Proteomes" id="UP001497525">
    <property type="component" value="Unassembled WGS sequence"/>
</dbReference>
<dbReference type="GO" id="GO:0000278">
    <property type="term" value="P:mitotic cell cycle"/>
    <property type="evidence" value="ECO:0007669"/>
    <property type="project" value="TreeGrafter"/>
</dbReference>
<evidence type="ECO:0000256" key="5">
    <source>
        <dbReference type="SAM" id="Coils"/>
    </source>
</evidence>
<evidence type="ECO:0008006" key="8">
    <source>
        <dbReference type="Google" id="ProtNLM"/>
    </source>
</evidence>
<evidence type="ECO:0000313" key="7">
    <source>
        <dbReference type="Proteomes" id="UP001497525"/>
    </source>
</evidence>
<keyword evidence="4" id="KW-0112">Calmodulin-binding</keyword>
<evidence type="ECO:0000256" key="2">
    <source>
        <dbReference type="ARBA" id="ARBA00022490"/>
    </source>
</evidence>
<protein>
    <recommendedName>
        <fullName evidence="8">Spermatogenesis-associated protein 17</fullName>
    </recommendedName>
</protein>
<comment type="caution">
    <text evidence="6">The sequence shown here is derived from an EMBL/GenBank/DDBJ whole genome shotgun (WGS) entry which is preliminary data.</text>
</comment>
<keyword evidence="3" id="KW-0677">Repeat</keyword>
<dbReference type="GO" id="GO:0005737">
    <property type="term" value="C:cytoplasm"/>
    <property type="evidence" value="ECO:0007669"/>
    <property type="project" value="UniProtKB-SubCell"/>
</dbReference>
<dbReference type="Pfam" id="PF00612">
    <property type="entry name" value="IQ"/>
    <property type="match status" value="3"/>
</dbReference>
<dbReference type="SMART" id="SM00015">
    <property type="entry name" value="IQ"/>
    <property type="match status" value="3"/>
</dbReference>